<accession>A0A6B4JNI8</accession>
<evidence type="ECO:0000313" key="2">
    <source>
        <dbReference type="Proteomes" id="UP000486903"/>
    </source>
</evidence>
<protein>
    <submittedName>
        <fullName evidence="1">Uncharacterized protein</fullName>
    </submittedName>
</protein>
<dbReference type="RefSeq" id="WP_003374624.1">
    <property type="nucleotide sequence ID" value="NZ_JACBBA010000004.1"/>
</dbReference>
<organism evidence="1 2">
    <name type="scientific">Clostridium botulinum</name>
    <dbReference type="NCBI Taxonomy" id="1491"/>
    <lineage>
        <taxon>Bacteria</taxon>
        <taxon>Bacillati</taxon>
        <taxon>Bacillota</taxon>
        <taxon>Clostridia</taxon>
        <taxon>Eubacteriales</taxon>
        <taxon>Clostridiaceae</taxon>
        <taxon>Clostridium</taxon>
    </lineage>
</organism>
<dbReference type="AlphaFoldDB" id="A0A6B4JNI8"/>
<gene>
    <name evidence="1" type="ORF">FDG31_10330</name>
</gene>
<reference evidence="1 2" key="1">
    <citation type="submission" date="2019-04" db="EMBL/GenBank/DDBJ databases">
        <title>Genome sequencing of Clostridium botulinum Groups I-IV and Clostridium butyricum.</title>
        <authorList>
            <person name="Brunt J."/>
            <person name="Van Vliet A.H.M."/>
            <person name="Stringer S.C."/>
            <person name="Carter A.T."/>
            <person name="Peck M.W."/>
        </authorList>
    </citation>
    <scope>NUCLEOTIDE SEQUENCE [LARGE SCALE GENOMIC DNA]</scope>
    <source>
        <strain evidence="1 2">BL81</strain>
    </source>
</reference>
<evidence type="ECO:0000313" key="1">
    <source>
        <dbReference type="EMBL" id="NFV26560.1"/>
    </source>
</evidence>
<dbReference type="Proteomes" id="UP000486903">
    <property type="component" value="Unassembled WGS sequence"/>
</dbReference>
<sequence>MNPQLLMGKLDQCILALSKGNIELKTLGLKKAETEKNYRVALAQEILKLKVEKYPATLIIYMAKGNERVATLRLNRDIAESAYFVALDAVNNLRSEIEILRSKLTWIRTELKNS</sequence>
<proteinExistence type="predicted"/>
<dbReference type="EMBL" id="SXFB01000006">
    <property type="protein sequence ID" value="NFV26560.1"/>
    <property type="molecule type" value="Genomic_DNA"/>
</dbReference>
<name>A0A6B4JNI8_CLOBO</name>
<comment type="caution">
    <text evidence="1">The sequence shown here is derived from an EMBL/GenBank/DDBJ whole genome shotgun (WGS) entry which is preliminary data.</text>
</comment>